<gene>
    <name evidence="8" type="ORF">MNBD_GAMMA21-2715</name>
</gene>
<evidence type="ECO:0000256" key="1">
    <source>
        <dbReference type="ARBA" id="ARBA00004651"/>
    </source>
</evidence>
<feature type="transmembrane region" description="Helical" evidence="6">
    <location>
        <begin position="227"/>
        <end position="246"/>
    </location>
</feature>
<keyword evidence="4 6" id="KW-1133">Transmembrane helix</keyword>
<dbReference type="InterPro" id="IPR004869">
    <property type="entry name" value="MMPL_dom"/>
</dbReference>
<dbReference type="InterPro" id="IPR000731">
    <property type="entry name" value="SSD"/>
</dbReference>
<comment type="subcellular location">
    <subcellularLocation>
        <location evidence="1">Cell membrane</location>
        <topology evidence="1">Multi-pass membrane protein</topology>
    </subcellularLocation>
</comment>
<dbReference type="PANTHER" id="PTHR33406:SF12">
    <property type="entry name" value="BLR2997 PROTEIN"/>
    <property type="match status" value="1"/>
</dbReference>
<feature type="transmembrane region" description="Helical" evidence="6">
    <location>
        <begin position="356"/>
        <end position="376"/>
    </location>
</feature>
<dbReference type="PROSITE" id="PS50156">
    <property type="entry name" value="SSD"/>
    <property type="match status" value="1"/>
</dbReference>
<protein>
    <submittedName>
        <fullName evidence="8">Predicted exporter of the RND superfamily</fullName>
    </submittedName>
</protein>
<feature type="transmembrane region" description="Helical" evidence="6">
    <location>
        <begin position="742"/>
        <end position="763"/>
    </location>
</feature>
<keyword evidence="2" id="KW-1003">Cell membrane</keyword>
<feature type="transmembrane region" description="Helical" evidence="6">
    <location>
        <begin position="21"/>
        <end position="41"/>
    </location>
</feature>
<evidence type="ECO:0000256" key="5">
    <source>
        <dbReference type="ARBA" id="ARBA00023136"/>
    </source>
</evidence>
<organism evidence="8">
    <name type="scientific">hydrothermal vent metagenome</name>
    <dbReference type="NCBI Taxonomy" id="652676"/>
    <lineage>
        <taxon>unclassified sequences</taxon>
        <taxon>metagenomes</taxon>
        <taxon>ecological metagenomes</taxon>
    </lineage>
</organism>
<name>A0A3B1A078_9ZZZZ</name>
<dbReference type="SUPFAM" id="SSF82866">
    <property type="entry name" value="Multidrug efflux transporter AcrB transmembrane domain"/>
    <property type="match status" value="2"/>
</dbReference>
<keyword evidence="5 6" id="KW-0472">Membrane</keyword>
<dbReference type="AlphaFoldDB" id="A0A3B1A078"/>
<dbReference type="Pfam" id="PF03176">
    <property type="entry name" value="MMPL"/>
    <property type="match status" value="2"/>
</dbReference>
<reference evidence="8" key="1">
    <citation type="submission" date="2018-06" db="EMBL/GenBank/DDBJ databases">
        <authorList>
            <person name="Zhirakovskaya E."/>
        </authorList>
    </citation>
    <scope>NUCLEOTIDE SEQUENCE</scope>
</reference>
<dbReference type="EMBL" id="UOFR01000066">
    <property type="protein sequence ID" value="VAW99265.1"/>
    <property type="molecule type" value="Genomic_DNA"/>
</dbReference>
<evidence type="ECO:0000313" key="8">
    <source>
        <dbReference type="EMBL" id="VAW99265.1"/>
    </source>
</evidence>
<evidence type="ECO:0000256" key="2">
    <source>
        <dbReference type="ARBA" id="ARBA00022475"/>
    </source>
</evidence>
<dbReference type="GO" id="GO:0005886">
    <property type="term" value="C:plasma membrane"/>
    <property type="evidence" value="ECO:0007669"/>
    <property type="project" value="UniProtKB-SubCell"/>
</dbReference>
<feature type="transmembrane region" description="Helical" evidence="6">
    <location>
        <begin position="649"/>
        <end position="679"/>
    </location>
</feature>
<feature type="transmembrane region" description="Helical" evidence="6">
    <location>
        <begin position="714"/>
        <end position="736"/>
    </location>
</feature>
<dbReference type="Gene3D" id="1.20.1640.10">
    <property type="entry name" value="Multidrug efflux transporter AcrB transmembrane domain"/>
    <property type="match status" value="2"/>
</dbReference>
<evidence type="ECO:0000259" key="7">
    <source>
        <dbReference type="PROSITE" id="PS50156"/>
    </source>
</evidence>
<evidence type="ECO:0000256" key="4">
    <source>
        <dbReference type="ARBA" id="ARBA00022989"/>
    </source>
</evidence>
<feature type="transmembrane region" description="Helical" evidence="6">
    <location>
        <begin position="253"/>
        <end position="275"/>
    </location>
</feature>
<feature type="transmembrane region" description="Helical" evidence="6">
    <location>
        <begin position="618"/>
        <end position="643"/>
    </location>
</feature>
<feature type="transmembrane region" description="Helical" evidence="6">
    <location>
        <begin position="323"/>
        <end position="344"/>
    </location>
</feature>
<feature type="domain" description="SSD" evidence="7">
    <location>
        <begin position="253"/>
        <end position="378"/>
    </location>
</feature>
<dbReference type="InterPro" id="IPR050545">
    <property type="entry name" value="Mycobact_MmpL"/>
</dbReference>
<evidence type="ECO:0000256" key="3">
    <source>
        <dbReference type="ARBA" id="ARBA00022692"/>
    </source>
</evidence>
<sequence>MGSAFDILVKRYASWVIRYRLWVVMFTLAIVSVAASGLPSLDFSNNYRVFFSDENPELVAFETFQKTYTKNDNIMFVIQPRQGHVFTPKMAGAIEWLTAEAWKIPYAIRVDSVSNFQHSRAEGDDLIVGALIENGMAYTPSQFVHRRTIALNEPLLLNNLISPDAKTTGINVTIQYPEKSITEIPKAVAYARGLVSQLKEKNPDLIIVLSGISMLNNAFVEAGKSDAMSLVPLMYLLLIIMLALVLRSFAATLVTLLVIGFATVVAMGVIGHLGIKLNPISITAPTVIMTLAIADSIHVLVSMLGFMRGGANKIDSLKESLRVNVVPVTVTSLTTIVGFLTLNFSDAPPFRDLGNITAMGILAAWMLSLLFLPALLSYLPVKVPVQSGLLPVVQTSLVKLADFIIRKWKPVLVVTGVISIALISLVPRIELNDQFVHYFDKRVEFRNDAEFAEKNLNGVYVLEYSIPAESAGGINEPEYLTILDKFTDWLRMQPDVMHVFSYSDVIKRLNKNMHADDQTWYRIPEQRNLAAQYLLLYELSLPYGLDLNDRISIDKSSTRVSVTIRDIPSGKIRQMLTKSDQWFAQHAPEFMWAKSTGATVMFSYISQRNVEGMLRGNLIALFVIALILILTLRSFSLGLLSLIPNAVPIFATFGIWAVLVGQVGMAAAIVTATSLGIIVDDTVHFLSKYTLARREKGFEVPEAIRYAFETVGTAIVMTTIVLTIGFGLLVTSSFLVNSQMGLLTAIAIIMALLTDFFLLPALLMSTYKPKQEKSDDLSTVKQTI</sequence>
<dbReference type="PANTHER" id="PTHR33406">
    <property type="entry name" value="MEMBRANE PROTEIN MJ1562-RELATED"/>
    <property type="match status" value="1"/>
</dbReference>
<proteinExistence type="predicted"/>
<feature type="transmembrane region" description="Helical" evidence="6">
    <location>
        <begin position="287"/>
        <end position="311"/>
    </location>
</feature>
<accession>A0A3B1A078</accession>
<keyword evidence="3 6" id="KW-0812">Transmembrane</keyword>
<evidence type="ECO:0000256" key="6">
    <source>
        <dbReference type="SAM" id="Phobius"/>
    </source>
</evidence>